<feature type="compositionally biased region" description="Low complexity" evidence="1">
    <location>
        <begin position="75"/>
        <end position="87"/>
    </location>
</feature>
<evidence type="ECO:0000256" key="1">
    <source>
        <dbReference type="SAM" id="MobiDB-lite"/>
    </source>
</evidence>
<keyword evidence="2" id="KW-0732">Signal</keyword>
<accession>A0A1P8W994</accession>
<organism evidence="4 5">
    <name type="scientific">Fuerstiella marisgermanici</name>
    <dbReference type="NCBI Taxonomy" id="1891926"/>
    <lineage>
        <taxon>Bacteria</taxon>
        <taxon>Pseudomonadati</taxon>
        <taxon>Planctomycetota</taxon>
        <taxon>Planctomycetia</taxon>
        <taxon>Planctomycetales</taxon>
        <taxon>Planctomycetaceae</taxon>
        <taxon>Fuerstiella</taxon>
    </lineage>
</organism>
<dbReference type="Gene3D" id="2.30.42.10">
    <property type="match status" value="1"/>
</dbReference>
<dbReference type="PROSITE" id="PS50106">
    <property type="entry name" value="PDZ"/>
    <property type="match status" value="1"/>
</dbReference>
<feature type="compositionally biased region" description="Low complexity" evidence="1">
    <location>
        <begin position="32"/>
        <end position="57"/>
    </location>
</feature>
<feature type="compositionally biased region" description="Polar residues" evidence="1">
    <location>
        <begin position="90"/>
        <end position="108"/>
    </location>
</feature>
<keyword evidence="5" id="KW-1185">Reference proteome</keyword>
<evidence type="ECO:0000313" key="4">
    <source>
        <dbReference type="EMBL" id="APZ90633.1"/>
    </source>
</evidence>
<evidence type="ECO:0000259" key="3">
    <source>
        <dbReference type="PROSITE" id="PS50106"/>
    </source>
</evidence>
<dbReference type="SMART" id="SM00228">
    <property type="entry name" value="PDZ"/>
    <property type="match status" value="1"/>
</dbReference>
<feature type="signal peptide" evidence="2">
    <location>
        <begin position="1"/>
        <end position="25"/>
    </location>
</feature>
<dbReference type="AlphaFoldDB" id="A0A1P8W994"/>
<name>A0A1P8W994_9PLAN</name>
<evidence type="ECO:0000256" key="2">
    <source>
        <dbReference type="SAM" id="SignalP"/>
    </source>
</evidence>
<dbReference type="Proteomes" id="UP000187735">
    <property type="component" value="Chromosome"/>
</dbReference>
<feature type="compositionally biased region" description="Polar residues" evidence="1">
    <location>
        <begin position="60"/>
        <end position="74"/>
    </location>
</feature>
<evidence type="ECO:0000313" key="5">
    <source>
        <dbReference type="Proteomes" id="UP000187735"/>
    </source>
</evidence>
<dbReference type="KEGG" id="fmr:Fuma_00214"/>
<dbReference type="RefSeq" id="WP_077022500.1">
    <property type="nucleotide sequence ID" value="NZ_CP017641.1"/>
</dbReference>
<reference evidence="4 5" key="1">
    <citation type="journal article" date="2016" name="Front. Microbiol.">
        <title>Fuerstia marisgermanicae gen. nov., sp. nov., an Unusual Member of the Phylum Planctomycetes from the German Wadden Sea.</title>
        <authorList>
            <person name="Kohn T."/>
            <person name="Heuer A."/>
            <person name="Jogler M."/>
            <person name="Vollmers J."/>
            <person name="Boedeker C."/>
            <person name="Bunk B."/>
            <person name="Rast P."/>
            <person name="Borchert D."/>
            <person name="Glockner I."/>
            <person name="Freese H.M."/>
            <person name="Klenk H.P."/>
            <person name="Overmann J."/>
            <person name="Kaster A.K."/>
            <person name="Rohde M."/>
            <person name="Wiegand S."/>
            <person name="Jogler C."/>
        </authorList>
    </citation>
    <scope>NUCLEOTIDE SEQUENCE [LARGE SCALE GENOMIC DNA]</scope>
    <source>
        <strain evidence="4 5">NH11</strain>
    </source>
</reference>
<feature type="chain" id="PRO_5011958725" description="PDZ domain-containing protein" evidence="2">
    <location>
        <begin position="26"/>
        <end position="371"/>
    </location>
</feature>
<dbReference type="OrthoDB" id="273332at2"/>
<feature type="region of interest" description="Disordered" evidence="1">
    <location>
        <begin position="28"/>
        <end position="161"/>
    </location>
</feature>
<dbReference type="EMBL" id="CP017641">
    <property type="protein sequence ID" value="APZ90633.1"/>
    <property type="molecule type" value="Genomic_DNA"/>
</dbReference>
<feature type="region of interest" description="Disordered" evidence="1">
    <location>
        <begin position="185"/>
        <end position="205"/>
    </location>
</feature>
<sequence precursor="true">MGRSFHTLICVAAVCLATTPADSFAQSKFRKSGGMSSRMGRSGSSGISRGSSFRSGGSSLGQPKSGTSLQSKAPSSRGSSRFGKFGSLKQGGSSTPKLTAPRTTTPGTSFGKGLPIQSGGLSSRKNSNSSFTGQQLKWNSRGANSIKNFSGKSLSGKSLTGKSLSVSKNNLKLINPKFDHSKFKTVPFLPKTNGQKSSSAKSGGNHVHNGHNNNWKHLVHNILHNHNHRNHWCHTRPATCHWWVGYCQPIAHCHTHEIVTCDWSRVRCSTTLHVGAPPQEVQWYLGLKGILLPGKGLGVDTVEPGSPADRVGLQPGMVITVCNGIPLVDEAAMQEAIRISGGTLHLTLLSDDGSQVLEGVAQMARVASVRF</sequence>
<dbReference type="InterPro" id="IPR036034">
    <property type="entry name" value="PDZ_sf"/>
</dbReference>
<feature type="domain" description="PDZ" evidence="3">
    <location>
        <begin position="289"/>
        <end position="352"/>
    </location>
</feature>
<feature type="compositionally biased region" description="Low complexity" evidence="1">
    <location>
        <begin position="150"/>
        <end position="161"/>
    </location>
</feature>
<feature type="compositionally biased region" description="Polar residues" evidence="1">
    <location>
        <begin position="119"/>
        <end position="148"/>
    </location>
</feature>
<protein>
    <recommendedName>
        <fullName evidence="3">PDZ domain-containing protein</fullName>
    </recommendedName>
</protein>
<dbReference type="SUPFAM" id="SSF50156">
    <property type="entry name" value="PDZ domain-like"/>
    <property type="match status" value="1"/>
</dbReference>
<gene>
    <name evidence="4" type="ORF">Fuma_00214</name>
</gene>
<dbReference type="InterPro" id="IPR001478">
    <property type="entry name" value="PDZ"/>
</dbReference>
<proteinExistence type="predicted"/>
<feature type="compositionally biased region" description="Polar residues" evidence="1">
    <location>
        <begin position="192"/>
        <end position="202"/>
    </location>
</feature>